<accession>A0A367YWW3</accession>
<dbReference type="AlphaFoldDB" id="A0A367YWW3"/>
<protein>
    <submittedName>
        <fullName evidence="1">Uncharacterized protein</fullName>
    </submittedName>
</protein>
<dbReference type="EMBL" id="QOUI01000003">
    <property type="protein sequence ID" value="RCK70364.1"/>
    <property type="molecule type" value="Genomic_DNA"/>
</dbReference>
<reference evidence="1 2" key="1">
    <citation type="submission" date="2018-07" db="EMBL/GenBank/DDBJ databases">
        <title>Desertimonas flava gen. nov. sp. nov.</title>
        <authorList>
            <person name="Liu S."/>
        </authorList>
    </citation>
    <scope>NUCLEOTIDE SEQUENCE [LARGE SCALE GENOMIC DNA]</scope>
    <source>
        <strain evidence="1 2">16Sb5-5</strain>
    </source>
</reference>
<keyword evidence="2" id="KW-1185">Reference proteome</keyword>
<evidence type="ECO:0000313" key="2">
    <source>
        <dbReference type="Proteomes" id="UP000252770"/>
    </source>
</evidence>
<dbReference type="Proteomes" id="UP000252770">
    <property type="component" value="Unassembled WGS sequence"/>
</dbReference>
<name>A0A367YWW3_9ACTN</name>
<gene>
    <name evidence="1" type="ORF">DT076_06855</name>
</gene>
<evidence type="ECO:0000313" key="1">
    <source>
        <dbReference type="EMBL" id="RCK70364.1"/>
    </source>
</evidence>
<organism evidence="1 2">
    <name type="scientific">Desertihabitans brevis</name>
    <dbReference type="NCBI Taxonomy" id="2268447"/>
    <lineage>
        <taxon>Bacteria</taxon>
        <taxon>Bacillati</taxon>
        <taxon>Actinomycetota</taxon>
        <taxon>Actinomycetes</taxon>
        <taxon>Propionibacteriales</taxon>
        <taxon>Propionibacteriaceae</taxon>
        <taxon>Desertihabitans</taxon>
    </lineage>
</organism>
<sequence length="68" mass="7687">MLLVDGYEKCQQQRPHVDRQEGTVWIAVREEDRDVVWVWAPGTSELWSVPVGTVGGPEPEVVEAAERL</sequence>
<comment type="caution">
    <text evidence="1">The sequence shown here is derived from an EMBL/GenBank/DDBJ whole genome shotgun (WGS) entry which is preliminary data.</text>
</comment>
<proteinExistence type="predicted"/>